<dbReference type="Proteomes" id="UP000006671">
    <property type="component" value="Unassembled WGS sequence"/>
</dbReference>
<accession>D2VV69</accession>
<dbReference type="InterPro" id="IPR032675">
    <property type="entry name" value="LRR_dom_sf"/>
</dbReference>
<evidence type="ECO:0000313" key="4">
    <source>
        <dbReference type="Proteomes" id="UP000006671"/>
    </source>
</evidence>
<organism evidence="4">
    <name type="scientific">Naegleria gruberi</name>
    <name type="common">Amoeba</name>
    <dbReference type="NCBI Taxonomy" id="5762"/>
    <lineage>
        <taxon>Eukaryota</taxon>
        <taxon>Discoba</taxon>
        <taxon>Heterolobosea</taxon>
        <taxon>Tetramitia</taxon>
        <taxon>Eutetramitia</taxon>
        <taxon>Vahlkampfiidae</taxon>
        <taxon>Naegleria</taxon>
    </lineage>
</organism>
<gene>
    <name evidence="3" type="ORF">NAEGRDRAFT_72910</name>
</gene>
<keyword evidence="1" id="KW-0433">Leucine-rich repeat</keyword>
<reference evidence="3 4" key="1">
    <citation type="journal article" date="2010" name="Cell">
        <title>The genome of Naegleria gruberi illuminates early eukaryotic versatility.</title>
        <authorList>
            <person name="Fritz-Laylin L.K."/>
            <person name="Prochnik S.E."/>
            <person name="Ginger M.L."/>
            <person name="Dacks J.B."/>
            <person name="Carpenter M.L."/>
            <person name="Field M.C."/>
            <person name="Kuo A."/>
            <person name="Paredez A."/>
            <person name="Chapman J."/>
            <person name="Pham J."/>
            <person name="Shu S."/>
            <person name="Neupane R."/>
            <person name="Cipriano M."/>
            <person name="Mancuso J."/>
            <person name="Tu H."/>
            <person name="Salamov A."/>
            <person name="Lindquist E."/>
            <person name="Shapiro H."/>
            <person name="Lucas S."/>
            <person name="Grigoriev I.V."/>
            <person name="Cande W.Z."/>
            <person name="Fulton C."/>
            <person name="Rokhsar D.S."/>
            <person name="Dawson S.C."/>
        </authorList>
    </citation>
    <scope>NUCLEOTIDE SEQUENCE [LARGE SCALE GENOMIC DNA]</scope>
    <source>
        <strain evidence="3 4">NEG-M</strain>
    </source>
</reference>
<evidence type="ECO:0000313" key="3">
    <source>
        <dbReference type="EMBL" id="EFC39257.1"/>
    </source>
</evidence>
<evidence type="ECO:0000256" key="1">
    <source>
        <dbReference type="ARBA" id="ARBA00022614"/>
    </source>
</evidence>
<protein>
    <submittedName>
        <fullName evidence="3">Predicted protein</fullName>
    </submittedName>
</protein>
<sequence length="347" mass="39191">MTLTFSYEIGQVKVLNKYCNLQELIMRMENTYLRYFNDEYFAGFKNLKELRIFGMERIDAEWLKSLHNLELLELTGSIRNISVLETLPKLSKILFKRGKFRHLDELTLFNNLREVAFISNTPCHYDTNQIQLLSKFGSNLTTLKISKHIIGMVGAECISKLISLTNLEISFGGITESGARKLCKLTNLHSLTITYDTIEGGTSHLIDSLPHLTHLDLTRNYIFDNHIRNISKLKNLTSLILDVNRISSLDEISKLETLNCLKLSGNHIKDVKPLSGMKFLRILSLSGNYIMPNTKYGLSLGLASSNIGDEGAKHLASIPTLIELDLEEANLTEEGIALLSNIKTLKV</sequence>
<dbReference type="RefSeq" id="XP_002672001.1">
    <property type="nucleotide sequence ID" value="XM_002671955.1"/>
</dbReference>
<dbReference type="GeneID" id="8853449"/>
<proteinExistence type="predicted"/>
<evidence type="ECO:0000256" key="2">
    <source>
        <dbReference type="ARBA" id="ARBA00022737"/>
    </source>
</evidence>
<dbReference type="InParanoid" id="D2VV69"/>
<keyword evidence="4" id="KW-1185">Reference proteome</keyword>
<dbReference type="Pfam" id="PF13516">
    <property type="entry name" value="LRR_6"/>
    <property type="match status" value="1"/>
</dbReference>
<dbReference type="SUPFAM" id="SSF52047">
    <property type="entry name" value="RNI-like"/>
    <property type="match status" value="1"/>
</dbReference>
<dbReference type="EMBL" id="GG738901">
    <property type="protein sequence ID" value="EFC39257.1"/>
    <property type="molecule type" value="Genomic_DNA"/>
</dbReference>
<dbReference type="AlphaFoldDB" id="D2VV69"/>
<dbReference type="PANTHER" id="PTHR46652">
    <property type="entry name" value="LEUCINE-RICH REPEAT AND IQ DOMAIN-CONTAINING PROTEIN 1-RELATED"/>
    <property type="match status" value="1"/>
</dbReference>
<name>D2VV69_NAEGR</name>
<keyword evidence="2" id="KW-0677">Repeat</keyword>
<dbReference type="OrthoDB" id="676979at2759"/>
<dbReference type="KEGG" id="ngr:NAEGRDRAFT_72910"/>
<dbReference type="VEuPathDB" id="AmoebaDB:NAEGRDRAFT_72910"/>
<dbReference type="SUPFAM" id="SSF52058">
    <property type="entry name" value="L domain-like"/>
    <property type="match status" value="1"/>
</dbReference>
<dbReference type="InterPro" id="IPR050836">
    <property type="entry name" value="SDS22/Internalin_LRR"/>
</dbReference>
<dbReference type="Gene3D" id="3.80.10.10">
    <property type="entry name" value="Ribonuclease Inhibitor"/>
    <property type="match status" value="4"/>
</dbReference>
<dbReference type="PANTHER" id="PTHR46652:SF3">
    <property type="entry name" value="LEUCINE-RICH REPEAT-CONTAINING PROTEIN 9"/>
    <property type="match status" value="1"/>
</dbReference>
<dbReference type="InterPro" id="IPR001611">
    <property type="entry name" value="Leu-rich_rpt"/>
</dbReference>
<dbReference type="PROSITE" id="PS51450">
    <property type="entry name" value="LRR"/>
    <property type="match status" value="2"/>
</dbReference>